<dbReference type="PANTHER" id="PTHR45988:SF91">
    <property type="entry name" value="ZINC FINGER PROTEIN 1"/>
    <property type="match status" value="1"/>
</dbReference>
<keyword evidence="2" id="KW-0677">Repeat</keyword>
<evidence type="ECO:0000313" key="10">
    <source>
        <dbReference type="EnsemblPlants" id="OB10G13680.1"/>
    </source>
</evidence>
<feature type="compositionally biased region" description="Pro residues" evidence="8">
    <location>
        <begin position="387"/>
        <end position="405"/>
    </location>
</feature>
<evidence type="ECO:0000256" key="5">
    <source>
        <dbReference type="ARBA" id="ARBA00023015"/>
    </source>
</evidence>
<dbReference type="eggNOG" id="KOG1721">
    <property type="taxonomic scope" value="Eukaryota"/>
</dbReference>
<dbReference type="GO" id="GO:0000976">
    <property type="term" value="F:transcription cis-regulatory region binding"/>
    <property type="evidence" value="ECO:0007669"/>
    <property type="project" value="TreeGrafter"/>
</dbReference>
<protein>
    <recommendedName>
        <fullName evidence="9">C2H2-type domain-containing protein</fullName>
    </recommendedName>
</protein>
<feature type="domain" description="C2H2-type" evidence="9">
    <location>
        <begin position="117"/>
        <end position="144"/>
    </location>
</feature>
<sequence length="429" mass="45324">MEGGKSSGNGESARRRPEEEEESRHGGGGYYDSGSESEDDDGRYVFRARLGEEEEELEEREHAACKRRRVEDVVADRREALVAALPSPTPSSGSERTVSDDGAGAAGAPVAAAREAFPCHFCGREFGSRNAVHGHMRVHQGEDKEKASTGKCRRGGHCRAVAVAFPVSNEELEGGERALRPELAQVAAAVATAYPVPVRDEPSLNQVFDDHHVRAAAPNLAAGAHHDAPAPPQLARPWAQLLPEAPHGGPYRCKYEGCYKEFETHQGLGGHVAGHIIREKLVATAAAAQGGNGDDAGAKPVVMHQCKQCPAAFPTGVALGGHMRKHFDRKLIVNRKKQKPPPPLPGQVAAPAPDPAVPAIVAAASPPAQSEQPKVEVAEHGAEPASEPTPTPAAAPAPVPVPAPTNRPRRVRIFGVEVETSADAEEPDV</sequence>
<dbReference type="SUPFAM" id="SSF57667">
    <property type="entry name" value="beta-beta-alpha zinc fingers"/>
    <property type="match status" value="1"/>
</dbReference>
<dbReference type="Gramene" id="OB10G13680.1">
    <property type="protein sequence ID" value="OB10G13680.1"/>
    <property type="gene ID" value="OB10G13680"/>
</dbReference>
<evidence type="ECO:0000313" key="11">
    <source>
        <dbReference type="Proteomes" id="UP000006038"/>
    </source>
</evidence>
<evidence type="ECO:0000259" key="9">
    <source>
        <dbReference type="PROSITE" id="PS50157"/>
    </source>
</evidence>
<evidence type="ECO:0000256" key="7">
    <source>
        <dbReference type="PROSITE-ProRule" id="PRU00042"/>
    </source>
</evidence>
<feature type="region of interest" description="Disordered" evidence="8">
    <location>
        <begin position="364"/>
        <end position="409"/>
    </location>
</feature>
<dbReference type="InterPro" id="IPR013087">
    <property type="entry name" value="Znf_C2H2_type"/>
</dbReference>
<dbReference type="HOGENOM" id="CLU_051578_1_0_1"/>
<dbReference type="OMA" id="NPKGYTC"/>
<proteinExistence type="predicted"/>
<dbReference type="Proteomes" id="UP000006038">
    <property type="component" value="Chromosome 10"/>
</dbReference>
<dbReference type="PROSITE" id="PS50157">
    <property type="entry name" value="ZINC_FINGER_C2H2_2"/>
    <property type="match status" value="2"/>
</dbReference>
<dbReference type="Gene3D" id="3.30.160.60">
    <property type="entry name" value="Classic Zinc Finger"/>
    <property type="match status" value="2"/>
</dbReference>
<dbReference type="PANTHER" id="PTHR45988">
    <property type="entry name" value="C2H2 TYPE ZINC FINGER TRANSCRIPTION FACTOR FAMILY-RELATED"/>
    <property type="match status" value="1"/>
</dbReference>
<dbReference type="PROSITE" id="PS00028">
    <property type="entry name" value="ZINC_FINGER_C2H2_1"/>
    <property type="match status" value="3"/>
</dbReference>
<dbReference type="STRING" id="4533.J3N1H0"/>
<reference evidence="10" key="1">
    <citation type="journal article" date="2013" name="Nat. Commun.">
        <title>Whole-genome sequencing of Oryza brachyantha reveals mechanisms underlying Oryza genome evolution.</title>
        <authorList>
            <person name="Chen J."/>
            <person name="Huang Q."/>
            <person name="Gao D."/>
            <person name="Wang J."/>
            <person name="Lang Y."/>
            <person name="Liu T."/>
            <person name="Li B."/>
            <person name="Bai Z."/>
            <person name="Luis Goicoechea J."/>
            <person name="Liang C."/>
            <person name="Chen C."/>
            <person name="Zhang W."/>
            <person name="Sun S."/>
            <person name="Liao Y."/>
            <person name="Zhang X."/>
            <person name="Yang L."/>
            <person name="Song C."/>
            <person name="Wang M."/>
            <person name="Shi J."/>
            <person name="Liu G."/>
            <person name="Liu J."/>
            <person name="Zhou H."/>
            <person name="Zhou W."/>
            <person name="Yu Q."/>
            <person name="An N."/>
            <person name="Chen Y."/>
            <person name="Cai Q."/>
            <person name="Wang B."/>
            <person name="Liu B."/>
            <person name="Min J."/>
            <person name="Huang Y."/>
            <person name="Wu H."/>
            <person name="Li Z."/>
            <person name="Zhang Y."/>
            <person name="Yin Y."/>
            <person name="Song W."/>
            <person name="Jiang J."/>
            <person name="Jackson S.A."/>
            <person name="Wing R.A."/>
            <person name="Wang J."/>
            <person name="Chen M."/>
        </authorList>
    </citation>
    <scope>NUCLEOTIDE SEQUENCE [LARGE SCALE GENOMIC DNA]</scope>
    <source>
        <strain evidence="10">cv. IRGC 101232</strain>
    </source>
</reference>
<dbReference type="SMART" id="SM00355">
    <property type="entry name" value="ZnF_C2H2"/>
    <property type="match status" value="3"/>
</dbReference>
<dbReference type="GO" id="GO:0005634">
    <property type="term" value="C:nucleus"/>
    <property type="evidence" value="ECO:0007669"/>
    <property type="project" value="TreeGrafter"/>
</dbReference>
<dbReference type="EnsemblPlants" id="OB10G13680.1">
    <property type="protein sequence ID" value="OB10G13680.1"/>
    <property type="gene ID" value="OB10G13680"/>
</dbReference>
<evidence type="ECO:0000256" key="1">
    <source>
        <dbReference type="ARBA" id="ARBA00022723"/>
    </source>
</evidence>
<keyword evidence="1" id="KW-0479">Metal-binding</keyword>
<keyword evidence="5" id="KW-0805">Transcription regulation</keyword>
<feature type="region of interest" description="Disordered" evidence="8">
    <location>
        <begin position="82"/>
        <end position="105"/>
    </location>
</feature>
<dbReference type="Pfam" id="PF13912">
    <property type="entry name" value="zf-C2H2_6"/>
    <property type="match status" value="3"/>
</dbReference>
<dbReference type="GO" id="GO:0008270">
    <property type="term" value="F:zinc ion binding"/>
    <property type="evidence" value="ECO:0007669"/>
    <property type="project" value="UniProtKB-KW"/>
</dbReference>
<dbReference type="InterPro" id="IPR036236">
    <property type="entry name" value="Znf_C2H2_sf"/>
</dbReference>
<feature type="region of interest" description="Disordered" evidence="8">
    <location>
        <begin position="1"/>
        <end position="69"/>
    </location>
</feature>
<evidence type="ECO:0000256" key="4">
    <source>
        <dbReference type="ARBA" id="ARBA00022833"/>
    </source>
</evidence>
<dbReference type="AlphaFoldDB" id="J3N1H0"/>
<evidence type="ECO:0000256" key="3">
    <source>
        <dbReference type="ARBA" id="ARBA00022771"/>
    </source>
</evidence>
<keyword evidence="11" id="KW-1185">Reference proteome</keyword>
<feature type="compositionally biased region" description="Basic and acidic residues" evidence="8">
    <location>
        <begin position="373"/>
        <end position="382"/>
    </location>
</feature>
<feature type="compositionally biased region" description="Basic and acidic residues" evidence="8">
    <location>
        <begin position="12"/>
        <end position="25"/>
    </location>
</feature>
<dbReference type="InterPro" id="IPR044653">
    <property type="entry name" value="AZF1/2/3-like"/>
</dbReference>
<keyword evidence="6" id="KW-0804">Transcription</keyword>
<accession>J3N1H0</accession>
<reference evidence="10" key="2">
    <citation type="submission" date="2013-04" db="UniProtKB">
        <authorList>
            <consortium name="EnsemblPlants"/>
        </authorList>
    </citation>
    <scope>IDENTIFICATION</scope>
</reference>
<keyword evidence="4" id="KW-0862">Zinc</keyword>
<feature type="domain" description="C2H2-type" evidence="9">
    <location>
        <begin position="304"/>
        <end position="331"/>
    </location>
</feature>
<keyword evidence="3 7" id="KW-0863">Zinc-finger</keyword>
<organism evidence="10">
    <name type="scientific">Oryza brachyantha</name>
    <name type="common">malo sina</name>
    <dbReference type="NCBI Taxonomy" id="4533"/>
    <lineage>
        <taxon>Eukaryota</taxon>
        <taxon>Viridiplantae</taxon>
        <taxon>Streptophyta</taxon>
        <taxon>Embryophyta</taxon>
        <taxon>Tracheophyta</taxon>
        <taxon>Spermatophyta</taxon>
        <taxon>Magnoliopsida</taxon>
        <taxon>Liliopsida</taxon>
        <taxon>Poales</taxon>
        <taxon>Poaceae</taxon>
        <taxon>BOP clade</taxon>
        <taxon>Oryzoideae</taxon>
        <taxon>Oryzeae</taxon>
        <taxon>Oryzinae</taxon>
        <taxon>Oryza</taxon>
    </lineage>
</organism>
<dbReference type="GO" id="GO:0003700">
    <property type="term" value="F:DNA-binding transcription factor activity"/>
    <property type="evidence" value="ECO:0007669"/>
    <property type="project" value="InterPro"/>
</dbReference>
<feature type="compositionally biased region" description="Basic and acidic residues" evidence="8">
    <location>
        <begin position="59"/>
        <end position="69"/>
    </location>
</feature>
<evidence type="ECO:0000256" key="8">
    <source>
        <dbReference type="SAM" id="MobiDB-lite"/>
    </source>
</evidence>
<evidence type="ECO:0000256" key="2">
    <source>
        <dbReference type="ARBA" id="ARBA00022737"/>
    </source>
</evidence>
<evidence type="ECO:0000256" key="6">
    <source>
        <dbReference type="ARBA" id="ARBA00023163"/>
    </source>
</evidence>
<name>J3N1H0_ORYBR</name>